<dbReference type="InterPro" id="IPR003593">
    <property type="entry name" value="AAA+_ATPase"/>
</dbReference>
<evidence type="ECO:0000313" key="12">
    <source>
        <dbReference type="EMBL" id="MBD3845226.1"/>
    </source>
</evidence>
<keyword evidence="10" id="KW-0472">Membrane</keyword>
<sequence length="522" mass="55652">MDEPLIHHGGAPPGASPPVLAARGVAKAFGPVEVLTDVGLALAAGEVHAVIGENGAGKSTLMKLISGHLAPTRGAIEIDGEAVHFAGPVDAESRGIVLVHQEILLAPHLTVAQNIFLGRELKRGLMVDDRAMNAQAAAALRQLGVDIDPRALVSRLSIARRQLVQIARALAVPHRVVIFDEPTASLTPIETEALLKVIRALKARGVAILYISHRLPEVAAIADRITVLRDGRLIATRDADTLSPVEMARLMVGRDMAQLYPQRSEAPPGAIALEVRDLSVPGFAADISFTLRKGEILGFAGLIGAGRTELIEGVTGLRPAHGAVSVEGRPIRLGSVRESMRAGIVYLSEDRKGKGLLLGQNLRVNLTLAALRRFLRHGFIDRQAEERELDAAIGAFDIRARRKEMLAGQLSGGNQQKLLLAKMMLLAPEIVIIDEPTRGIDIGTKQQIYRFIAKLAAEGKAVIVISSEMQELIGICHRILVMRAGRLAGEVAGEAMTEDEIVVHATGVSAMAGDTSMRAAQP</sequence>
<evidence type="ECO:0000256" key="6">
    <source>
        <dbReference type="ARBA" id="ARBA00022737"/>
    </source>
</evidence>
<evidence type="ECO:0000313" key="13">
    <source>
        <dbReference type="Proteomes" id="UP000619295"/>
    </source>
</evidence>
<dbReference type="Proteomes" id="UP000619295">
    <property type="component" value="Unassembled WGS sequence"/>
</dbReference>
<dbReference type="EMBL" id="JACXWY010000003">
    <property type="protein sequence ID" value="MBD3845226.1"/>
    <property type="molecule type" value="Genomic_DNA"/>
</dbReference>
<dbReference type="AlphaFoldDB" id="A0A927E5M2"/>
<comment type="similarity">
    <text evidence="2">Belongs to the ABC transporter superfamily.</text>
</comment>
<organism evidence="12 13">
    <name type="scientific">Bosea spartocytisi</name>
    <dbReference type="NCBI Taxonomy" id="2773451"/>
    <lineage>
        <taxon>Bacteria</taxon>
        <taxon>Pseudomonadati</taxon>
        <taxon>Pseudomonadota</taxon>
        <taxon>Alphaproteobacteria</taxon>
        <taxon>Hyphomicrobiales</taxon>
        <taxon>Boseaceae</taxon>
        <taxon>Bosea</taxon>
    </lineage>
</organism>
<evidence type="ECO:0000256" key="9">
    <source>
        <dbReference type="ARBA" id="ARBA00022967"/>
    </source>
</evidence>
<dbReference type="SMART" id="SM00382">
    <property type="entry name" value="AAA"/>
    <property type="match status" value="2"/>
</dbReference>
<protein>
    <submittedName>
        <fullName evidence="12">Sugar ABC transporter ATP-binding protein</fullName>
    </submittedName>
</protein>
<dbReference type="Gene3D" id="3.40.50.300">
    <property type="entry name" value="P-loop containing nucleotide triphosphate hydrolases"/>
    <property type="match status" value="2"/>
</dbReference>
<evidence type="ECO:0000256" key="5">
    <source>
        <dbReference type="ARBA" id="ARBA00022597"/>
    </source>
</evidence>
<dbReference type="FunFam" id="3.40.50.300:FF:000127">
    <property type="entry name" value="Ribose import ATP-binding protein RbsA"/>
    <property type="match status" value="1"/>
</dbReference>
<evidence type="ECO:0000256" key="4">
    <source>
        <dbReference type="ARBA" id="ARBA00022475"/>
    </source>
</evidence>
<dbReference type="GO" id="GO:0005524">
    <property type="term" value="F:ATP binding"/>
    <property type="evidence" value="ECO:0007669"/>
    <property type="project" value="UniProtKB-KW"/>
</dbReference>
<dbReference type="Pfam" id="PF00005">
    <property type="entry name" value="ABC_tran"/>
    <property type="match status" value="2"/>
</dbReference>
<evidence type="ECO:0000256" key="1">
    <source>
        <dbReference type="ARBA" id="ARBA00004202"/>
    </source>
</evidence>
<keyword evidence="7" id="KW-0547">Nucleotide-binding</keyword>
<keyword evidence="3" id="KW-0813">Transport</keyword>
<dbReference type="PANTHER" id="PTHR43790:SF3">
    <property type="entry name" value="D-ALLOSE IMPORT ATP-BINDING PROTEIN ALSA-RELATED"/>
    <property type="match status" value="1"/>
</dbReference>
<evidence type="ECO:0000256" key="2">
    <source>
        <dbReference type="ARBA" id="ARBA00005417"/>
    </source>
</evidence>
<keyword evidence="8 12" id="KW-0067">ATP-binding</keyword>
<evidence type="ECO:0000256" key="7">
    <source>
        <dbReference type="ARBA" id="ARBA00022741"/>
    </source>
</evidence>
<keyword evidence="5" id="KW-0762">Sugar transport</keyword>
<dbReference type="PROSITE" id="PS50893">
    <property type="entry name" value="ABC_TRANSPORTER_2"/>
    <property type="match status" value="2"/>
</dbReference>
<dbReference type="InterPro" id="IPR017871">
    <property type="entry name" value="ABC_transporter-like_CS"/>
</dbReference>
<dbReference type="PANTHER" id="PTHR43790">
    <property type="entry name" value="CARBOHYDRATE TRANSPORT ATP-BINDING PROTEIN MG119-RELATED"/>
    <property type="match status" value="1"/>
</dbReference>
<reference evidence="12" key="1">
    <citation type="submission" date="2020-09" db="EMBL/GenBank/DDBJ databases">
        <title>Bosea spartocytisi sp. nov. a root nodule endophyte of Spartocytisus supranubius in the high mountain ecosystem fo the Teide National Park (Canary Islands, Spain).</title>
        <authorList>
            <person name="Pulido-Suarez L."/>
            <person name="Peix A."/>
            <person name="Igual J.M."/>
            <person name="Socas-Perez N."/>
            <person name="Velazquez E."/>
            <person name="Flores-Felix J.D."/>
            <person name="Leon-Barrios M."/>
        </authorList>
    </citation>
    <scope>NUCLEOTIDE SEQUENCE</scope>
    <source>
        <strain evidence="12">SSUT16</strain>
    </source>
</reference>
<keyword evidence="9" id="KW-1278">Translocase</keyword>
<dbReference type="InterPro" id="IPR027417">
    <property type="entry name" value="P-loop_NTPase"/>
</dbReference>
<evidence type="ECO:0000256" key="3">
    <source>
        <dbReference type="ARBA" id="ARBA00022448"/>
    </source>
</evidence>
<dbReference type="InterPro" id="IPR050107">
    <property type="entry name" value="ABC_carbohydrate_import_ATPase"/>
</dbReference>
<feature type="domain" description="ABC transporter" evidence="11">
    <location>
        <begin position="268"/>
        <end position="509"/>
    </location>
</feature>
<comment type="caution">
    <text evidence="12">The sequence shown here is derived from an EMBL/GenBank/DDBJ whole genome shotgun (WGS) entry which is preliminary data.</text>
</comment>
<keyword evidence="4" id="KW-1003">Cell membrane</keyword>
<proteinExistence type="inferred from homology"/>
<evidence type="ECO:0000256" key="10">
    <source>
        <dbReference type="ARBA" id="ARBA00023136"/>
    </source>
</evidence>
<name>A0A927E5M2_9HYPH</name>
<accession>A0A927E5M2</accession>
<dbReference type="InterPro" id="IPR003439">
    <property type="entry name" value="ABC_transporter-like_ATP-bd"/>
</dbReference>
<comment type="subcellular location">
    <subcellularLocation>
        <location evidence="1">Cell membrane</location>
        <topology evidence="1">Peripheral membrane protein</topology>
    </subcellularLocation>
</comment>
<keyword evidence="6" id="KW-0677">Repeat</keyword>
<dbReference type="CDD" id="cd03216">
    <property type="entry name" value="ABC_Carb_Monos_I"/>
    <property type="match status" value="1"/>
</dbReference>
<evidence type="ECO:0000259" key="11">
    <source>
        <dbReference type="PROSITE" id="PS50893"/>
    </source>
</evidence>
<dbReference type="GO" id="GO:0016887">
    <property type="term" value="F:ATP hydrolysis activity"/>
    <property type="evidence" value="ECO:0007669"/>
    <property type="project" value="InterPro"/>
</dbReference>
<dbReference type="SUPFAM" id="SSF52540">
    <property type="entry name" value="P-loop containing nucleoside triphosphate hydrolases"/>
    <property type="match status" value="2"/>
</dbReference>
<dbReference type="PROSITE" id="PS00211">
    <property type="entry name" value="ABC_TRANSPORTER_1"/>
    <property type="match status" value="1"/>
</dbReference>
<evidence type="ECO:0000256" key="8">
    <source>
        <dbReference type="ARBA" id="ARBA00022840"/>
    </source>
</evidence>
<feature type="domain" description="ABC transporter" evidence="11">
    <location>
        <begin position="20"/>
        <end position="255"/>
    </location>
</feature>
<gene>
    <name evidence="12" type="ORF">IED13_05930</name>
</gene>
<dbReference type="GO" id="GO:0005886">
    <property type="term" value="C:plasma membrane"/>
    <property type="evidence" value="ECO:0007669"/>
    <property type="project" value="UniProtKB-SubCell"/>
</dbReference>
<dbReference type="RefSeq" id="WP_191123666.1">
    <property type="nucleotide sequence ID" value="NZ_JACXWY010000003.1"/>
</dbReference>
<dbReference type="CDD" id="cd03215">
    <property type="entry name" value="ABC_Carb_Monos_II"/>
    <property type="match status" value="1"/>
</dbReference>
<keyword evidence="13" id="KW-1185">Reference proteome</keyword>